<protein>
    <submittedName>
        <fullName evidence="10">MANSC domain containing 1</fullName>
    </submittedName>
</protein>
<proteinExistence type="predicted"/>
<feature type="region of interest" description="Disordered" evidence="7">
    <location>
        <begin position="244"/>
        <end position="267"/>
    </location>
</feature>
<reference evidence="10" key="2">
    <citation type="submission" date="2025-09" db="UniProtKB">
        <authorList>
            <consortium name="Ensembl"/>
        </authorList>
    </citation>
    <scope>IDENTIFICATION</scope>
</reference>
<feature type="compositionally biased region" description="Basic and acidic residues" evidence="7">
    <location>
        <begin position="329"/>
        <end position="340"/>
    </location>
</feature>
<accession>A0A8D0LC72</accession>
<dbReference type="AlphaFoldDB" id="A0A8D0LC72"/>
<feature type="compositionally biased region" description="Polar residues" evidence="7">
    <location>
        <begin position="218"/>
        <end position="227"/>
    </location>
</feature>
<evidence type="ECO:0000313" key="10">
    <source>
        <dbReference type="Ensembl" id="ENSSPUP00000024266.1"/>
    </source>
</evidence>
<evidence type="ECO:0000256" key="3">
    <source>
        <dbReference type="ARBA" id="ARBA00022729"/>
    </source>
</evidence>
<dbReference type="PROSITE" id="PS50986">
    <property type="entry name" value="MANSC"/>
    <property type="match status" value="1"/>
</dbReference>
<dbReference type="SMART" id="SM00765">
    <property type="entry name" value="MANEC"/>
    <property type="match status" value="1"/>
</dbReference>
<evidence type="ECO:0000256" key="7">
    <source>
        <dbReference type="SAM" id="MobiDB-lite"/>
    </source>
</evidence>
<gene>
    <name evidence="10" type="primary">MANSC1</name>
</gene>
<feature type="compositionally biased region" description="Basic and acidic residues" evidence="7">
    <location>
        <begin position="199"/>
        <end position="213"/>
    </location>
</feature>
<keyword evidence="6" id="KW-0325">Glycoprotein</keyword>
<sequence length="408" mass="44326">MSQTEMKKMFLGITRCPGCILVIMCGIVLELSLSQDCSLEKMEGVIVDMKLSLSKGIRGTEPIYTATRDACINVCCLEKDIAGDRPCNLVIYDARRVSSYPNCYLFYCPSKEACPMKPLVGLVSYKITRDSGTTPFSNNRSVLAHSDLKGHSLSSLDAPSDTPNLTTPLNHTAAFQKTITSKMFELIDRIEEHLDKIDSHSEFPDDQMKDHSRGLGSSPRQNKTNLLPPSVATTVQHIALTVLPPTSSAPSTTIPQMPTTTVTTTMSTTTGHVTVDSRTTTLTARQGITTTAKQKITTTTTSRATASNTSSSSYSIVVPPNSVSSASLQKDHQNNGKLDSEASLSDGAPRKKHVPEFGDRSGLIAALLFGVVFLLLAIALVGRRVSETLQRRRYTKLDYLINGIYADV</sequence>
<dbReference type="Pfam" id="PF07502">
    <property type="entry name" value="MANEC"/>
    <property type="match status" value="1"/>
</dbReference>
<evidence type="ECO:0000256" key="6">
    <source>
        <dbReference type="ARBA" id="ARBA00023180"/>
    </source>
</evidence>
<evidence type="ECO:0000256" key="1">
    <source>
        <dbReference type="ARBA" id="ARBA00004479"/>
    </source>
</evidence>
<keyword evidence="3" id="KW-0732">Signal</keyword>
<keyword evidence="5 8" id="KW-0472">Membrane</keyword>
<dbReference type="GeneTree" id="ENSGT00940000153377"/>
<comment type="subcellular location">
    <subcellularLocation>
        <location evidence="1">Membrane</location>
        <topology evidence="1">Single-pass type I membrane protein</topology>
    </subcellularLocation>
</comment>
<feature type="region of interest" description="Disordered" evidence="7">
    <location>
        <begin position="294"/>
        <end position="353"/>
    </location>
</feature>
<evidence type="ECO:0000256" key="4">
    <source>
        <dbReference type="ARBA" id="ARBA00022989"/>
    </source>
</evidence>
<dbReference type="PANTHER" id="PTHR46876:SF3">
    <property type="entry name" value="MANSC DOMAIN CONTAINING 1"/>
    <property type="match status" value="1"/>
</dbReference>
<name>A0A8D0LC72_SPHPU</name>
<evidence type="ECO:0000256" key="2">
    <source>
        <dbReference type="ARBA" id="ARBA00022692"/>
    </source>
</evidence>
<evidence type="ECO:0000256" key="8">
    <source>
        <dbReference type="SAM" id="Phobius"/>
    </source>
</evidence>
<keyword evidence="11" id="KW-1185">Reference proteome</keyword>
<feature type="transmembrane region" description="Helical" evidence="8">
    <location>
        <begin position="362"/>
        <end position="382"/>
    </location>
</feature>
<feature type="compositionally biased region" description="Low complexity" evidence="7">
    <location>
        <begin position="294"/>
        <end position="327"/>
    </location>
</feature>
<evidence type="ECO:0000256" key="5">
    <source>
        <dbReference type="ARBA" id="ARBA00023136"/>
    </source>
</evidence>
<evidence type="ECO:0000259" key="9">
    <source>
        <dbReference type="PROSITE" id="PS50986"/>
    </source>
</evidence>
<dbReference type="OMA" id="SQNCPTK"/>
<dbReference type="Proteomes" id="UP000694392">
    <property type="component" value="Unplaced"/>
</dbReference>
<organism evidence="10 11">
    <name type="scientific">Sphenodon punctatus</name>
    <name type="common">Tuatara</name>
    <name type="synonym">Hatteria punctata</name>
    <dbReference type="NCBI Taxonomy" id="8508"/>
    <lineage>
        <taxon>Eukaryota</taxon>
        <taxon>Metazoa</taxon>
        <taxon>Chordata</taxon>
        <taxon>Craniata</taxon>
        <taxon>Vertebrata</taxon>
        <taxon>Euteleostomi</taxon>
        <taxon>Lepidosauria</taxon>
        <taxon>Sphenodontia</taxon>
        <taxon>Sphenodontidae</taxon>
        <taxon>Sphenodon</taxon>
    </lineage>
</organism>
<feature type="domain" description="MANSC" evidence="9">
    <location>
        <begin position="41"/>
        <end position="125"/>
    </location>
</feature>
<reference evidence="10" key="1">
    <citation type="submission" date="2025-08" db="UniProtKB">
        <authorList>
            <consortium name="Ensembl"/>
        </authorList>
    </citation>
    <scope>IDENTIFICATION</scope>
</reference>
<evidence type="ECO:0000313" key="11">
    <source>
        <dbReference type="Proteomes" id="UP000694392"/>
    </source>
</evidence>
<keyword evidence="4 8" id="KW-1133">Transmembrane helix</keyword>
<feature type="region of interest" description="Disordered" evidence="7">
    <location>
        <begin position="199"/>
        <end position="227"/>
    </location>
</feature>
<dbReference type="Ensembl" id="ENSSPUT00000025897.1">
    <property type="protein sequence ID" value="ENSSPUP00000024266.1"/>
    <property type="gene ID" value="ENSSPUG00000018607.1"/>
</dbReference>
<keyword evidence="2 8" id="KW-0812">Transmembrane</keyword>
<dbReference type="InterPro" id="IPR013980">
    <property type="entry name" value="MANSC_dom"/>
</dbReference>
<dbReference type="GO" id="GO:0016020">
    <property type="term" value="C:membrane"/>
    <property type="evidence" value="ECO:0007669"/>
    <property type="project" value="UniProtKB-SubCell"/>
</dbReference>
<dbReference type="InterPro" id="IPR011106">
    <property type="entry name" value="MANSC_N"/>
</dbReference>
<dbReference type="PANTHER" id="PTHR46876">
    <property type="entry name" value="LOW-DENSITY LIPOPROTEIN RECEPTOR-RELATED PROTEIN 11"/>
    <property type="match status" value="1"/>
</dbReference>